<keyword evidence="2 10" id="KW-0820">tRNA-binding</keyword>
<comment type="caution">
    <text evidence="12">The sequence shown here is derived from an EMBL/GenBank/DDBJ whole genome shotgun (WGS) entry which is preliminary data.</text>
</comment>
<dbReference type="Gene3D" id="3.20.20.70">
    <property type="entry name" value="Aldolase class I"/>
    <property type="match status" value="1"/>
</dbReference>
<keyword evidence="8 10" id="KW-0560">Oxidoreductase</keyword>
<dbReference type="GO" id="GO:0102266">
    <property type="term" value="F:tRNA-dihydrouridine20a synthase activity"/>
    <property type="evidence" value="ECO:0007669"/>
    <property type="project" value="RHEA"/>
</dbReference>
<comment type="catalytic activity">
    <reaction evidence="10">
        <text>5,6-dihydrouridine(20) in tRNA + NAD(+) = uridine(20) in tRNA + NADH + H(+)</text>
        <dbReference type="Rhea" id="RHEA:53340"/>
        <dbReference type="Rhea" id="RHEA-COMP:13533"/>
        <dbReference type="Rhea" id="RHEA-COMP:13534"/>
        <dbReference type="ChEBI" id="CHEBI:15378"/>
        <dbReference type="ChEBI" id="CHEBI:57540"/>
        <dbReference type="ChEBI" id="CHEBI:57945"/>
        <dbReference type="ChEBI" id="CHEBI:65315"/>
        <dbReference type="ChEBI" id="CHEBI:74443"/>
        <dbReference type="EC" id="1.3.1.91"/>
    </reaction>
</comment>
<evidence type="ECO:0000256" key="5">
    <source>
        <dbReference type="ARBA" id="ARBA00022694"/>
    </source>
</evidence>
<proteinExistence type="inferred from homology"/>
<name>A0A3N5ZA70_9ALTE</name>
<evidence type="ECO:0000259" key="11">
    <source>
        <dbReference type="Pfam" id="PF01207"/>
    </source>
</evidence>
<comment type="caution">
    <text evidence="10">Lacks conserved residue(s) required for the propagation of feature annotation.</text>
</comment>
<feature type="binding site" evidence="10">
    <location>
        <position position="191"/>
    </location>
    <ligand>
        <name>FMN</name>
        <dbReference type="ChEBI" id="CHEBI:58210"/>
    </ligand>
</feature>
<evidence type="ECO:0000256" key="1">
    <source>
        <dbReference type="ARBA" id="ARBA00001917"/>
    </source>
</evidence>
<evidence type="ECO:0000256" key="6">
    <source>
        <dbReference type="ARBA" id="ARBA00022857"/>
    </source>
</evidence>
<dbReference type="PANTHER" id="PTHR42907">
    <property type="entry name" value="FMN-LINKED OXIDOREDUCTASES SUPERFAMILY PROTEIN"/>
    <property type="match status" value="1"/>
</dbReference>
<dbReference type="PROSITE" id="PS01136">
    <property type="entry name" value="UPF0034"/>
    <property type="match status" value="1"/>
</dbReference>
<dbReference type="Pfam" id="PF01207">
    <property type="entry name" value="Dus"/>
    <property type="match status" value="1"/>
</dbReference>
<evidence type="ECO:0000256" key="7">
    <source>
        <dbReference type="ARBA" id="ARBA00022884"/>
    </source>
</evidence>
<dbReference type="InterPro" id="IPR018517">
    <property type="entry name" value="tRNA_hU_synthase_CS"/>
</dbReference>
<dbReference type="EC" id="1.3.1.91" evidence="10"/>
<dbReference type="CDD" id="cd02801">
    <property type="entry name" value="DUS_like_FMN"/>
    <property type="match status" value="1"/>
</dbReference>
<feature type="binding site" evidence="10">
    <location>
        <position position="159"/>
    </location>
    <ligand>
        <name>FMN</name>
        <dbReference type="ChEBI" id="CHEBI:58210"/>
    </ligand>
</feature>
<feature type="site" description="Interacts with tRNA" evidence="10">
    <location>
        <position position="117"/>
    </location>
</feature>
<keyword evidence="4 10" id="KW-0288">FMN</keyword>
<dbReference type="AlphaFoldDB" id="A0A3N5ZA70"/>
<protein>
    <recommendedName>
        <fullName evidence="10">tRNA-dihydrouridine(20/20a) synthase</fullName>
        <ecNumber evidence="10">1.3.1.91</ecNumber>
    </recommendedName>
    <alternativeName>
        <fullName evidence="10">U20-specific dihydrouridine synthase</fullName>
        <shortName evidence="10">U20-specific Dus</shortName>
    </alternativeName>
    <alternativeName>
        <fullName evidence="10">tRNA-dihydrouridine synthase A</fullName>
    </alternativeName>
</protein>
<dbReference type="Proteomes" id="UP000275281">
    <property type="component" value="Unassembled WGS sequence"/>
</dbReference>
<dbReference type="InterPro" id="IPR013785">
    <property type="entry name" value="Aldolase_TIM"/>
</dbReference>
<gene>
    <name evidence="10 12" type="primary">dusA</name>
    <name evidence="12" type="ORF">DRW07_09170</name>
</gene>
<evidence type="ECO:0000256" key="4">
    <source>
        <dbReference type="ARBA" id="ARBA00022643"/>
    </source>
</evidence>
<evidence type="ECO:0000256" key="10">
    <source>
        <dbReference type="HAMAP-Rule" id="MF_02041"/>
    </source>
</evidence>
<feature type="binding site" evidence="10">
    <location>
        <position position="90"/>
    </location>
    <ligand>
        <name>FMN</name>
        <dbReference type="ChEBI" id="CHEBI:58210"/>
    </ligand>
</feature>
<comment type="similarity">
    <text evidence="10">Belongs to the Dus family. DusA subfamily.</text>
</comment>
<reference evidence="12 13" key="1">
    <citation type="submission" date="2018-11" db="EMBL/GenBank/DDBJ databases">
        <authorList>
            <person name="Ye M.-Q."/>
            <person name="Du Z.-J."/>
        </authorList>
    </citation>
    <scope>NUCLEOTIDE SEQUENCE [LARGE SCALE GENOMIC DNA]</scope>
    <source>
        <strain evidence="12 13">U0105</strain>
    </source>
</reference>
<dbReference type="PANTHER" id="PTHR42907:SF1">
    <property type="entry name" value="FMN-LINKED OXIDOREDUCTASES SUPERFAMILY PROTEIN"/>
    <property type="match status" value="1"/>
</dbReference>
<evidence type="ECO:0000256" key="9">
    <source>
        <dbReference type="ARBA" id="ARBA00058013"/>
    </source>
</evidence>
<dbReference type="HAMAP" id="MF_02041">
    <property type="entry name" value="DusA_subfam"/>
    <property type="match status" value="1"/>
</dbReference>
<comment type="catalytic activity">
    <reaction evidence="10">
        <text>5,6-dihydrouridine(20a) in tRNA + NADP(+) = uridine(20a) in tRNA + NADPH + H(+)</text>
        <dbReference type="Rhea" id="RHEA:53344"/>
        <dbReference type="Rhea" id="RHEA-COMP:13535"/>
        <dbReference type="Rhea" id="RHEA-COMP:13536"/>
        <dbReference type="ChEBI" id="CHEBI:15378"/>
        <dbReference type="ChEBI" id="CHEBI:57783"/>
        <dbReference type="ChEBI" id="CHEBI:58349"/>
        <dbReference type="ChEBI" id="CHEBI:65315"/>
        <dbReference type="ChEBI" id="CHEBI:74443"/>
    </reaction>
</comment>
<evidence type="ECO:0000313" key="13">
    <source>
        <dbReference type="Proteomes" id="UP000275281"/>
    </source>
</evidence>
<dbReference type="FunFam" id="3.20.20.70:FF:000083">
    <property type="entry name" value="tRNA-dihydrouridine(20/20a) synthase"/>
    <property type="match status" value="1"/>
</dbReference>
<dbReference type="GO" id="GO:0010181">
    <property type="term" value="F:FMN binding"/>
    <property type="evidence" value="ECO:0007669"/>
    <property type="project" value="UniProtKB-UniRule"/>
</dbReference>
<feature type="active site" description="Proton donor" evidence="10">
    <location>
        <position position="120"/>
    </location>
</feature>
<feature type="binding site" evidence="10">
    <location>
        <begin position="253"/>
        <end position="254"/>
    </location>
    <ligand>
        <name>FMN</name>
        <dbReference type="ChEBI" id="CHEBI:58210"/>
    </ligand>
</feature>
<evidence type="ECO:0000313" key="12">
    <source>
        <dbReference type="EMBL" id="RPJ66258.1"/>
    </source>
</evidence>
<comment type="cofactor">
    <cofactor evidence="1 10">
        <name>FMN</name>
        <dbReference type="ChEBI" id="CHEBI:58210"/>
    </cofactor>
</comment>
<keyword evidence="5 10" id="KW-0819">tRNA processing</keyword>
<keyword evidence="6 10" id="KW-0521">NADP</keyword>
<feature type="binding site" evidence="10">
    <location>
        <begin position="38"/>
        <end position="40"/>
    </location>
    <ligand>
        <name>FMN</name>
        <dbReference type="ChEBI" id="CHEBI:58210"/>
    </ligand>
</feature>
<dbReference type="GO" id="GO:0000049">
    <property type="term" value="F:tRNA binding"/>
    <property type="evidence" value="ECO:0007669"/>
    <property type="project" value="UniProtKB-UniRule"/>
</dbReference>
<dbReference type="OrthoDB" id="9783413at2"/>
<comment type="function">
    <text evidence="9 10">Catalyzes the synthesis of 5,6-dihydrouridine (D), a modified base found in the D-loop of most tRNAs, via the reduction of the C5-C6 double bond in target uridines. Specifically modifies U20 and U20a in tRNAs.</text>
</comment>
<dbReference type="GO" id="GO:0050660">
    <property type="term" value="F:flavin adenine dinucleotide binding"/>
    <property type="evidence" value="ECO:0007669"/>
    <property type="project" value="InterPro"/>
</dbReference>
<keyword evidence="13" id="KW-1185">Reference proteome</keyword>
<feature type="site" description="Interacts with tRNA" evidence="10">
    <location>
        <position position="206"/>
    </location>
</feature>
<dbReference type="SUPFAM" id="SSF51395">
    <property type="entry name" value="FMN-linked oxidoreductases"/>
    <property type="match status" value="1"/>
</dbReference>
<dbReference type="Gene3D" id="1.20.120.1460">
    <property type="match status" value="1"/>
</dbReference>
<sequence>MKRTDRSGKITKICTTYCNRLTLNASVGSINRTFSVAPMLDWTDKHCRYFLRLMSKHALLYTEMVTTGAIIYGKGDYLSFNEAEHPVALQLGGSDPADMTRCAVRAQEYGYDEVNINVGCPSDRVKNGMFGACLMAQPQTVAACVKAMQASVDIPVTVKCRIGIDDMDEDADFENFINIVASSGCHTFIVHARKAWLQGLSPKENREVPPLNYERVYRIKRAFPELSISINGGVKTFDQAKMHLEQVDGVMVGREVYANPYMMASVDKTLFNVSSTTLSRDQIVLAMQDYITQVADTGFRPWHAARHMLGLYQGQPGGKMWRRYLSQNGTGKQAQPDVLIRGLEVVQQAREDMKVRGLA</sequence>
<comment type="catalytic activity">
    <reaction evidence="10">
        <text>5,6-dihydrouridine(20a) in tRNA + NAD(+) = uridine(20a) in tRNA + NADH + H(+)</text>
        <dbReference type="Rhea" id="RHEA:53348"/>
        <dbReference type="Rhea" id="RHEA-COMP:13535"/>
        <dbReference type="Rhea" id="RHEA-COMP:13536"/>
        <dbReference type="ChEBI" id="CHEBI:15378"/>
        <dbReference type="ChEBI" id="CHEBI:57540"/>
        <dbReference type="ChEBI" id="CHEBI:57945"/>
        <dbReference type="ChEBI" id="CHEBI:65315"/>
        <dbReference type="ChEBI" id="CHEBI:74443"/>
    </reaction>
</comment>
<accession>A0A3N5ZA70</accession>
<feature type="binding site" evidence="10">
    <location>
        <begin position="231"/>
        <end position="233"/>
    </location>
    <ligand>
        <name>FMN</name>
        <dbReference type="ChEBI" id="CHEBI:58210"/>
    </ligand>
</feature>
<dbReference type="NCBIfam" id="NF008774">
    <property type="entry name" value="PRK11815.1"/>
    <property type="match status" value="1"/>
</dbReference>
<feature type="site" description="Interacts with tRNA; defines subfamily-specific binding signature" evidence="10">
    <location>
        <position position="322"/>
    </location>
</feature>
<feature type="site" description="Interacts with tRNA; defines subfamily-specific binding signature" evidence="10">
    <location>
        <position position="203"/>
    </location>
</feature>
<dbReference type="GO" id="GO:0102264">
    <property type="term" value="F:tRNA-dihydrouridine20 synthase activity"/>
    <property type="evidence" value="ECO:0007669"/>
    <property type="project" value="UniProtKB-EC"/>
</dbReference>
<feature type="domain" description="DUS-like FMN-binding" evidence="11">
    <location>
        <begin position="36"/>
        <end position="334"/>
    </location>
</feature>
<evidence type="ECO:0000256" key="2">
    <source>
        <dbReference type="ARBA" id="ARBA00022555"/>
    </source>
</evidence>
<organism evidence="12 13">
    <name type="scientific">Alteromonas sediminis</name>
    <dbReference type="NCBI Taxonomy" id="2259342"/>
    <lineage>
        <taxon>Bacteria</taxon>
        <taxon>Pseudomonadati</taxon>
        <taxon>Pseudomonadota</taxon>
        <taxon>Gammaproteobacteria</taxon>
        <taxon>Alteromonadales</taxon>
        <taxon>Alteromonadaceae</taxon>
        <taxon>Alteromonas/Salinimonas group</taxon>
        <taxon>Alteromonas</taxon>
    </lineage>
</organism>
<comment type="catalytic activity">
    <reaction evidence="10">
        <text>5,6-dihydrouridine(20) in tRNA + NADP(+) = uridine(20) in tRNA + NADPH + H(+)</text>
        <dbReference type="Rhea" id="RHEA:53336"/>
        <dbReference type="Rhea" id="RHEA-COMP:13533"/>
        <dbReference type="Rhea" id="RHEA-COMP:13534"/>
        <dbReference type="ChEBI" id="CHEBI:15378"/>
        <dbReference type="ChEBI" id="CHEBI:57783"/>
        <dbReference type="ChEBI" id="CHEBI:58349"/>
        <dbReference type="ChEBI" id="CHEBI:65315"/>
        <dbReference type="ChEBI" id="CHEBI:74443"/>
        <dbReference type="EC" id="1.3.1.91"/>
    </reaction>
</comment>
<dbReference type="InterPro" id="IPR035587">
    <property type="entry name" value="DUS-like_FMN-bd"/>
</dbReference>
<evidence type="ECO:0000256" key="3">
    <source>
        <dbReference type="ARBA" id="ARBA00022630"/>
    </source>
</evidence>
<evidence type="ECO:0000256" key="8">
    <source>
        <dbReference type="ARBA" id="ARBA00023002"/>
    </source>
</evidence>
<dbReference type="InterPro" id="IPR004653">
    <property type="entry name" value="DusA"/>
</dbReference>
<keyword evidence="7 10" id="KW-0694">RNA-binding</keyword>
<dbReference type="NCBIfam" id="TIGR00742">
    <property type="entry name" value="yjbN"/>
    <property type="match status" value="1"/>
</dbReference>
<keyword evidence="3 10" id="KW-0285">Flavoprotein</keyword>
<dbReference type="EMBL" id="RPOK01000003">
    <property type="protein sequence ID" value="RPJ66258.1"/>
    <property type="molecule type" value="Genomic_DNA"/>
</dbReference>